<dbReference type="eggNOG" id="ENOG5032T4P">
    <property type="taxonomic scope" value="Bacteria"/>
</dbReference>
<name>A0A073IT03_9BACT</name>
<dbReference type="InterPro" id="IPR013389">
    <property type="entry name" value="CRISPR-assoc_prot_Cas8b"/>
</dbReference>
<reference evidence="1 2" key="1">
    <citation type="submission" date="2014-04" db="EMBL/GenBank/DDBJ databases">
        <title>Draft Genome Sequence of Synergistes jonesii.</title>
        <authorList>
            <person name="Coil D.A."/>
            <person name="Eisen J.A."/>
            <person name="Holland-Moritz H.E."/>
        </authorList>
    </citation>
    <scope>NUCLEOTIDE SEQUENCE [LARGE SCALE GENOMIC DNA]</scope>
    <source>
        <strain evidence="1 2">78-1</strain>
    </source>
</reference>
<dbReference type="Proteomes" id="UP000027665">
    <property type="component" value="Unassembled WGS sequence"/>
</dbReference>
<dbReference type="OrthoDB" id="1807618at2"/>
<dbReference type="STRING" id="2754.EH55_02880"/>
<dbReference type="EMBL" id="JMKI01000022">
    <property type="protein sequence ID" value="KEJ92586.1"/>
    <property type="molecule type" value="Genomic_DNA"/>
</dbReference>
<evidence type="ECO:0000313" key="1">
    <source>
        <dbReference type="EMBL" id="KEJ92586.1"/>
    </source>
</evidence>
<dbReference type="RefSeq" id="WP_037975480.1">
    <property type="nucleotide sequence ID" value="NZ_JMKI01000022.1"/>
</dbReference>
<protein>
    <submittedName>
        <fullName evidence="1">Uncharacterized protein</fullName>
    </submittedName>
</protein>
<sequence length="154" mass="16836">MKLDFLNGMKDPYLATTEGRGVFLSGVVLGVLAVVQTPPGSSIDAAPIYKQLNFGRMQRRDIRGHISKAAKLIDIYVKNMGRDDASGAKQEAFGGIIKCVNLAEKLKAIAAEAGEMLLTCGERDLGVDGNFVFSVAFLNAEKYFWKLFKKAEEE</sequence>
<comment type="caution">
    <text evidence="1">The sequence shown here is derived from an EMBL/GenBank/DDBJ whole genome shotgun (WGS) entry which is preliminary data.</text>
</comment>
<organism evidence="1 2">
    <name type="scientific">Synergistes jonesii</name>
    <dbReference type="NCBI Taxonomy" id="2754"/>
    <lineage>
        <taxon>Bacteria</taxon>
        <taxon>Thermotogati</taxon>
        <taxon>Synergistota</taxon>
        <taxon>Synergistia</taxon>
        <taxon>Synergistales</taxon>
        <taxon>Synergistaceae</taxon>
        <taxon>Synergistes</taxon>
    </lineage>
</organism>
<dbReference type="Pfam" id="PF09484">
    <property type="entry name" value="Cas_TM1802"/>
    <property type="match status" value="1"/>
</dbReference>
<gene>
    <name evidence="1" type="ORF">EH55_02880</name>
</gene>
<keyword evidence="2" id="KW-1185">Reference proteome</keyword>
<accession>A0A073IT03</accession>
<dbReference type="GeneID" id="90984960"/>
<dbReference type="AlphaFoldDB" id="A0A073IT03"/>
<proteinExistence type="predicted"/>
<evidence type="ECO:0000313" key="2">
    <source>
        <dbReference type="Proteomes" id="UP000027665"/>
    </source>
</evidence>